<sequence>GIVTQAARTLIRDIVALGVAQGSVMPTARLILKSVNVEMVGDVDRHSIARIVKEGYIAAMLQAVDEIRSAESWTGSADETGVKGVDQLAHHGYMRVEGSPNRVLRFFGTRPQPGKSSEQQIKALASMLSEFIDNHNSSPLGQEQPITLAELLEKLTGWGSDHAEDQKKFFRLLEEWKHDIDREARGRASLHTMAAEAPAELVEHIALSLQMTIERVGGMARWEALLDEERNTLLSTVERELCIRMGQKVVDAMTAEERTHIDLLVWAGCAMHKEQNSVKGGAAAMKAFWASLQDSSGPVLLPNRDNAATVAASQSTSGVPTKQSAAATRAEGVSDSGGVKLTTLAGLIFNHHDDKKGQQRNFRIFFEHALGYSVSFPHTSNNRFGTHCQAASLLLLHLPLFLQFLELIRDKKDKMAFNNMENNIYHGLTDIPTLTELAVLALYAQSVSHPYTRVVRGSGRENALLLGAFHHDVVAHCQAIIDNPDLLLALDVRT</sequence>
<proteinExistence type="predicted"/>
<evidence type="ECO:0000313" key="1">
    <source>
        <dbReference type="EMBL" id="KAI0026605.1"/>
    </source>
</evidence>
<gene>
    <name evidence="1" type="ORF">K488DRAFT_65765</name>
</gene>
<reference evidence="1" key="2">
    <citation type="journal article" date="2022" name="New Phytol.">
        <title>Evolutionary transition to the ectomycorrhizal habit in the genomes of a hyperdiverse lineage of mushroom-forming fungi.</title>
        <authorList>
            <person name="Looney B."/>
            <person name="Miyauchi S."/>
            <person name="Morin E."/>
            <person name="Drula E."/>
            <person name="Courty P.E."/>
            <person name="Kohler A."/>
            <person name="Kuo A."/>
            <person name="LaButti K."/>
            <person name="Pangilinan J."/>
            <person name="Lipzen A."/>
            <person name="Riley R."/>
            <person name="Andreopoulos W."/>
            <person name="He G."/>
            <person name="Johnson J."/>
            <person name="Nolan M."/>
            <person name="Tritt A."/>
            <person name="Barry K.W."/>
            <person name="Grigoriev I.V."/>
            <person name="Nagy L.G."/>
            <person name="Hibbett D."/>
            <person name="Henrissat B."/>
            <person name="Matheny P.B."/>
            <person name="Labbe J."/>
            <person name="Martin F.M."/>
        </authorList>
    </citation>
    <scope>NUCLEOTIDE SEQUENCE</scope>
    <source>
        <strain evidence="1">EC-137</strain>
    </source>
</reference>
<name>A0ACB8Q567_9AGAM</name>
<comment type="caution">
    <text evidence="1">The sequence shown here is derived from an EMBL/GenBank/DDBJ whole genome shotgun (WGS) entry which is preliminary data.</text>
</comment>
<protein>
    <submittedName>
        <fullName evidence="1">Uncharacterized protein</fullName>
    </submittedName>
</protein>
<reference evidence="1" key="1">
    <citation type="submission" date="2021-02" db="EMBL/GenBank/DDBJ databases">
        <authorList>
            <consortium name="DOE Joint Genome Institute"/>
            <person name="Ahrendt S."/>
            <person name="Looney B.P."/>
            <person name="Miyauchi S."/>
            <person name="Morin E."/>
            <person name="Drula E."/>
            <person name="Courty P.E."/>
            <person name="Chicoki N."/>
            <person name="Fauchery L."/>
            <person name="Kohler A."/>
            <person name="Kuo A."/>
            <person name="Labutti K."/>
            <person name="Pangilinan J."/>
            <person name="Lipzen A."/>
            <person name="Riley R."/>
            <person name="Andreopoulos W."/>
            <person name="He G."/>
            <person name="Johnson J."/>
            <person name="Barry K.W."/>
            <person name="Grigoriev I.V."/>
            <person name="Nagy L."/>
            <person name="Hibbett D."/>
            <person name="Henrissat B."/>
            <person name="Matheny P.B."/>
            <person name="Labbe J."/>
            <person name="Martin F."/>
        </authorList>
    </citation>
    <scope>NUCLEOTIDE SEQUENCE</scope>
    <source>
        <strain evidence="1">EC-137</strain>
    </source>
</reference>
<evidence type="ECO:0000313" key="2">
    <source>
        <dbReference type="Proteomes" id="UP000814128"/>
    </source>
</evidence>
<keyword evidence="2" id="KW-1185">Reference proteome</keyword>
<organism evidence="1 2">
    <name type="scientific">Vararia minispora EC-137</name>
    <dbReference type="NCBI Taxonomy" id="1314806"/>
    <lineage>
        <taxon>Eukaryota</taxon>
        <taxon>Fungi</taxon>
        <taxon>Dikarya</taxon>
        <taxon>Basidiomycota</taxon>
        <taxon>Agaricomycotina</taxon>
        <taxon>Agaricomycetes</taxon>
        <taxon>Russulales</taxon>
        <taxon>Lachnocladiaceae</taxon>
        <taxon>Vararia</taxon>
    </lineage>
</organism>
<feature type="non-terminal residue" evidence="1">
    <location>
        <position position="1"/>
    </location>
</feature>
<dbReference type="Proteomes" id="UP000814128">
    <property type="component" value="Unassembled WGS sequence"/>
</dbReference>
<dbReference type="EMBL" id="MU274351">
    <property type="protein sequence ID" value="KAI0026605.1"/>
    <property type="molecule type" value="Genomic_DNA"/>
</dbReference>
<accession>A0ACB8Q567</accession>